<reference evidence="3 4" key="1">
    <citation type="journal article" date="2014" name="Int. J. Syst. Evol. Microbiol.">
        <title>Complete genome sequence of Corynebacterium casei LMG S-19264T (=DSM 44701T), isolated from a smear-ripened cheese.</title>
        <authorList>
            <consortium name="US DOE Joint Genome Institute (JGI-PGF)"/>
            <person name="Walter F."/>
            <person name="Albersmeier A."/>
            <person name="Kalinowski J."/>
            <person name="Ruckert C."/>
        </authorList>
    </citation>
    <scope>NUCLEOTIDE SEQUENCE [LARGE SCALE GENOMIC DNA]</scope>
    <source>
        <strain evidence="3 4">KCTC 19473</strain>
    </source>
</reference>
<evidence type="ECO:0000313" key="3">
    <source>
        <dbReference type="EMBL" id="GHD32390.1"/>
    </source>
</evidence>
<name>A0A919CK12_9ACTN</name>
<organism evidence="3 4">
    <name type="scientific">Nocardiopsis kunsanensis</name>
    <dbReference type="NCBI Taxonomy" id="141693"/>
    <lineage>
        <taxon>Bacteria</taxon>
        <taxon>Bacillati</taxon>
        <taxon>Actinomycetota</taxon>
        <taxon>Actinomycetes</taxon>
        <taxon>Streptosporangiales</taxon>
        <taxon>Nocardiopsidaceae</taxon>
        <taxon>Nocardiopsis</taxon>
    </lineage>
</organism>
<comment type="caution">
    <text evidence="3">The sequence shown here is derived from an EMBL/GenBank/DDBJ whole genome shotgun (WGS) entry which is preliminary data.</text>
</comment>
<dbReference type="EMBL" id="BMXL01000023">
    <property type="protein sequence ID" value="GHD32390.1"/>
    <property type="molecule type" value="Genomic_DNA"/>
</dbReference>
<proteinExistence type="inferred from homology"/>
<sequence>MTVTQPEIRYVLSKYLDRHPDEVDDMALLFHALNEGHAVASRKEFRIGHVTAGAAVVDQQGRALMIRHKTLDKWLLPGGHLEPEDNSLLIASLRELEEEAGIPWQQVVSPPAHDVAPADIDMHKIPANPDKGEPEHYHFDFRYAHWVEDAEVRLQLDEVTAFEWRPISDLPPKLSAKLAPVAPSGS</sequence>
<comment type="similarity">
    <text evidence="1">Belongs to the Nudix hydrolase family.</text>
</comment>
<keyword evidence="4" id="KW-1185">Reference proteome</keyword>
<evidence type="ECO:0000313" key="4">
    <source>
        <dbReference type="Proteomes" id="UP000654947"/>
    </source>
</evidence>
<dbReference type="CDD" id="cd03674">
    <property type="entry name" value="NUDIX_Hydrolase"/>
    <property type="match status" value="1"/>
</dbReference>
<dbReference type="RefSeq" id="WP_193518368.1">
    <property type="nucleotide sequence ID" value="NZ_BMXL01000023.1"/>
</dbReference>
<dbReference type="PROSITE" id="PS51462">
    <property type="entry name" value="NUDIX"/>
    <property type="match status" value="1"/>
</dbReference>
<dbReference type="InterPro" id="IPR015797">
    <property type="entry name" value="NUDIX_hydrolase-like_dom_sf"/>
</dbReference>
<protein>
    <recommendedName>
        <fullName evidence="2">Nudix hydrolase domain-containing protein</fullName>
    </recommendedName>
</protein>
<dbReference type="PANTHER" id="PTHR43736">
    <property type="entry name" value="ADP-RIBOSE PYROPHOSPHATASE"/>
    <property type="match status" value="1"/>
</dbReference>
<evidence type="ECO:0000256" key="1">
    <source>
        <dbReference type="ARBA" id="ARBA00005582"/>
    </source>
</evidence>
<dbReference type="SUPFAM" id="SSF55811">
    <property type="entry name" value="Nudix"/>
    <property type="match status" value="1"/>
</dbReference>
<dbReference type="AlphaFoldDB" id="A0A919CK12"/>
<accession>A0A919CK12</accession>
<dbReference type="Gene3D" id="3.90.79.10">
    <property type="entry name" value="Nucleoside Triphosphate Pyrophosphohydrolase"/>
    <property type="match status" value="1"/>
</dbReference>
<feature type="domain" description="Nudix hydrolase" evidence="2">
    <location>
        <begin position="47"/>
        <end position="186"/>
    </location>
</feature>
<evidence type="ECO:0000259" key="2">
    <source>
        <dbReference type="PROSITE" id="PS51462"/>
    </source>
</evidence>
<gene>
    <name evidence="3" type="ORF">GCM10007147_35950</name>
</gene>
<dbReference type="PANTHER" id="PTHR43736:SF1">
    <property type="entry name" value="DIHYDRONEOPTERIN TRIPHOSPHATE DIPHOSPHATASE"/>
    <property type="match status" value="1"/>
</dbReference>
<dbReference type="InterPro" id="IPR000086">
    <property type="entry name" value="NUDIX_hydrolase_dom"/>
</dbReference>
<dbReference type="Proteomes" id="UP000654947">
    <property type="component" value="Unassembled WGS sequence"/>
</dbReference>
<dbReference type="Pfam" id="PF00293">
    <property type="entry name" value="NUDIX"/>
    <property type="match status" value="1"/>
</dbReference>